<organism evidence="1 2">
    <name type="scientific">Portunus trituberculatus</name>
    <name type="common">Swimming crab</name>
    <name type="synonym">Neptunus trituberculatus</name>
    <dbReference type="NCBI Taxonomy" id="210409"/>
    <lineage>
        <taxon>Eukaryota</taxon>
        <taxon>Metazoa</taxon>
        <taxon>Ecdysozoa</taxon>
        <taxon>Arthropoda</taxon>
        <taxon>Crustacea</taxon>
        <taxon>Multicrustacea</taxon>
        <taxon>Malacostraca</taxon>
        <taxon>Eumalacostraca</taxon>
        <taxon>Eucarida</taxon>
        <taxon>Decapoda</taxon>
        <taxon>Pleocyemata</taxon>
        <taxon>Brachyura</taxon>
        <taxon>Eubrachyura</taxon>
        <taxon>Portunoidea</taxon>
        <taxon>Portunidae</taxon>
        <taxon>Portuninae</taxon>
        <taxon>Portunus</taxon>
    </lineage>
</organism>
<sequence>MDELPYYSGLLVVLHPPPVSILVTAGYRSAFSSSLHPAPFLLLSLGSCTRVLLPGRPCVKWMGVVPALEQPPLSGDERPYTLGGKATSLQLWEGRPHPWFLVEEGSVISICRVTCLEHSLVATSPRLPSRPSVVEYVVLTVIVGGQELVELGRDGTRGVTSYVSLVSTRQPLQ</sequence>
<dbReference type="EMBL" id="VSRR010012115">
    <property type="protein sequence ID" value="MPC54112.1"/>
    <property type="molecule type" value="Genomic_DNA"/>
</dbReference>
<gene>
    <name evidence="1" type="ORF">E2C01_048019</name>
</gene>
<name>A0A5B7G575_PORTR</name>
<protein>
    <submittedName>
        <fullName evidence="1">Uncharacterized protein</fullName>
    </submittedName>
</protein>
<accession>A0A5B7G575</accession>
<keyword evidence="2" id="KW-1185">Reference proteome</keyword>
<evidence type="ECO:0000313" key="2">
    <source>
        <dbReference type="Proteomes" id="UP000324222"/>
    </source>
</evidence>
<reference evidence="1 2" key="1">
    <citation type="submission" date="2019-05" db="EMBL/GenBank/DDBJ databases">
        <title>Another draft genome of Portunus trituberculatus and its Hox gene families provides insights of decapod evolution.</title>
        <authorList>
            <person name="Jeong J.-H."/>
            <person name="Song I."/>
            <person name="Kim S."/>
            <person name="Choi T."/>
            <person name="Kim D."/>
            <person name="Ryu S."/>
            <person name="Kim W."/>
        </authorList>
    </citation>
    <scope>NUCLEOTIDE SEQUENCE [LARGE SCALE GENOMIC DNA]</scope>
    <source>
        <tissue evidence="1">Muscle</tissue>
    </source>
</reference>
<evidence type="ECO:0000313" key="1">
    <source>
        <dbReference type="EMBL" id="MPC54112.1"/>
    </source>
</evidence>
<comment type="caution">
    <text evidence="1">The sequence shown here is derived from an EMBL/GenBank/DDBJ whole genome shotgun (WGS) entry which is preliminary data.</text>
</comment>
<dbReference type="Proteomes" id="UP000324222">
    <property type="component" value="Unassembled WGS sequence"/>
</dbReference>
<proteinExistence type="predicted"/>
<dbReference type="AlphaFoldDB" id="A0A5B7G575"/>